<proteinExistence type="predicted"/>
<reference evidence="2 3" key="1">
    <citation type="submission" date="2024-01" db="EMBL/GenBank/DDBJ databases">
        <authorList>
            <person name="Waweru B."/>
        </authorList>
    </citation>
    <scope>NUCLEOTIDE SEQUENCE [LARGE SCALE GENOMIC DNA]</scope>
</reference>
<gene>
    <name evidence="2" type="ORF">DCAF_LOCUS24227</name>
</gene>
<accession>A0AAV1SK22</accession>
<name>A0AAV1SK22_9ROSI</name>
<dbReference type="AlphaFoldDB" id="A0AAV1SK22"/>
<keyword evidence="3" id="KW-1185">Reference proteome</keyword>
<feature type="compositionally biased region" description="Low complexity" evidence="1">
    <location>
        <begin position="116"/>
        <end position="130"/>
    </location>
</feature>
<feature type="region of interest" description="Disordered" evidence="1">
    <location>
        <begin position="106"/>
        <end position="146"/>
    </location>
</feature>
<evidence type="ECO:0000313" key="3">
    <source>
        <dbReference type="Proteomes" id="UP001314170"/>
    </source>
</evidence>
<organism evidence="2 3">
    <name type="scientific">Dovyalis caffra</name>
    <dbReference type="NCBI Taxonomy" id="77055"/>
    <lineage>
        <taxon>Eukaryota</taxon>
        <taxon>Viridiplantae</taxon>
        <taxon>Streptophyta</taxon>
        <taxon>Embryophyta</taxon>
        <taxon>Tracheophyta</taxon>
        <taxon>Spermatophyta</taxon>
        <taxon>Magnoliopsida</taxon>
        <taxon>eudicotyledons</taxon>
        <taxon>Gunneridae</taxon>
        <taxon>Pentapetalae</taxon>
        <taxon>rosids</taxon>
        <taxon>fabids</taxon>
        <taxon>Malpighiales</taxon>
        <taxon>Salicaceae</taxon>
        <taxon>Flacourtieae</taxon>
        <taxon>Dovyalis</taxon>
    </lineage>
</organism>
<sequence>MLQAFGLAYQKLAILSAAPKVGVRIKVVSSTLGSVVMAKARQNEANCVVLDKKLKQELKHCIEELHCNITIMKGSQAKVLRLNLGSSNEVQAPFYSAAASPGKDVGRLLGHKMNHSTPVSSPEEPSTSYSKTREGSSSPSYDTERPLFLGCFK</sequence>
<evidence type="ECO:0000256" key="1">
    <source>
        <dbReference type="SAM" id="MobiDB-lite"/>
    </source>
</evidence>
<evidence type="ECO:0000313" key="2">
    <source>
        <dbReference type="EMBL" id="CAK7352444.1"/>
    </source>
</evidence>
<dbReference type="EMBL" id="CAWUPB010001194">
    <property type="protein sequence ID" value="CAK7352444.1"/>
    <property type="molecule type" value="Genomic_DNA"/>
</dbReference>
<dbReference type="Proteomes" id="UP001314170">
    <property type="component" value="Unassembled WGS sequence"/>
</dbReference>
<comment type="caution">
    <text evidence="2">The sequence shown here is derived from an EMBL/GenBank/DDBJ whole genome shotgun (WGS) entry which is preliminary data.</text>
</comment>
<protein>
    <submittedName>
        <fullName evidence="2">Uncharacterized protein</fullName>
    </submittedName>
</protein>